<dbReference type="EC" id="3.6.1.1" evidence="2"/>
<accession>A0A512B3A2</accession>
<dbReference type="Gene3D" id="3.90.80.10">
    <property type="entry name" value="Inorganic pyrophosphatase"/>
    <property type="match status" value="1"/>
</dbReference>
<keyword evidence="4" id="KW-0378">Hydrolase</keyword>
<evidence type="ECO:0000313" key="6">
    <source>
        <dbReference type="EMBL" id="GEO06421.1"/>
    </source>
</evidence>
<comment type="cofactor">
    <cofactor evidence="1">
        <name>Mg(2+)</name>
        <dbReference type="ChEBI" id="CHEBI:18420"/>
    </cofactor>
</comment>
<keyword evidence="3" id="KW-0479">Metal-binding</keyword>
<dbReference type="EMBL" id="BJYS01000036">
    <property type="protein sequence ID" value="GEO06421.1"/>
    <property type="molecule type" value="Genomic_DNA"/>
</dbReference>
<evidence type="ECO:0000256" key="1">
    <source>
        <dbReference type="ARBA" id="ARBA00001946"/>
    </source>
</evidence>
<dbReference type="SUPFAM" id="SSF50324">
    <property type="entry name" value="Inorganic pyrophosphatase"/>
    <property type="match status" value="1"/>
</dbReference>
<keyword evidence="5" id="KW-0460">Magnesium</keyword>
<evidence type="ECO:0000256" key="2">
    <source>
        <dbReference type="ARBA" id="ARBA00012146"/>
    </source>
</evidence>
<dbReference type="GO" id="GO:0000287">
    <property type="term" value="F:magnesium ion binding"/>
    <property type="evidence" value="ECO:0007669"/>
    <property type="project" value="InterPro"/>
</dbReference>
<reference evidence="6 7" key="1">
    <citation type="submission" date="2019-07" db="EMBL/GenBank/DDBJ databases">
        <title>Whole genome shotgun sequence of Adhaeribacter aerolatus NBRC 106133.</title>
        <authorList>
            <person name="Hosoyama A."/>
            <person name="Uohara A."/>
            <person name="Ohji S."/>
            <person name="Ichikawa N."/>
        </authorList>
    </citation>
    <scope>NUCLEOTIDE SEQUENCE [LARGE SCALE GENOMIC DNA]</scope>
    <source>
        <strain evidence="6 7">NBRC 106133</strain>
    </source>
</reference>
<dbReference type="GO" id="GO:0006796">
    <property type="term" value="P:phosphate-containing compound metabolic process"/>
    <property type="evidence" value="ECO:0007669"/>
    <property type="project" value="InterPro"/>
</dbReference>
<evidence type="ECO:0000256" key="4">
    <source>
        <dbReference type="ARBA" id="ARBA00022801"/>
    </source>
</evidence>
<evidence type="ECO:0000256" key="5">
    <source>
        <dbReference type="ARBA" id="ARBA00022842"/>
    </source>
</evidence>
<sequence>MVAGCKTDYQHLPTFSEQKQLQVVILTPAGSNHPQAYDAQKKTFVNMQDAGLPASIKFLPAPANLGFIPSTALKNAETAESYPLQALVLAESVATGTVVEVIPIGTLTLQIADETNYVIVTIPAKPSEQVVAAATLAELKTKYPAAKEIIQQWFLHHNPNQKARLGGWHDEKYTEDLIRRWLE</sequence>
<evidence type="ECO:0000313" key="7">
    <source>
        <dbReference type="Proteomes" id="UP000321532"/>
    </source>
</evidence>
<dbReference type="GO" id="GO:0004427">
    <property type="term" value="F:inorganic diphosphate phosphatase activity"/>
    <property type="evidence" value="ECO:0007669"/>
    <property type="project" value="UniProtKB-EC"/>
</dbReference>
<dbReference type="InterPro" id="IPR008162">
    <property type="entry name" value="Pyrophosphatase"/>
</dbReference>
<dbReference type="AlphaFoldDB" id="A0A512B3A2"/>
<dbReference type="GO" id="GO:0005737">
    <property type="term" value="C:cytoplasm"/>
    <property type="evidence" value="ECO:0007669"/>
    <property type="project" value="InterPro"/>
</dbReference>
<organism evidence="6 7">
    <name type="scientific">Adhaeribacter aerolatus</name>
    <dbReference type="NCBI Taxonomy" id="670289"/>
    <lineage>
        <taxon>Bacteria</taxon>
        <taxon>Pseudomonadati</taxon>
        <taxon>Bacteroidota</taxon>
        <taxon>Cytophagia</taxon>
        <taxon>Cytophagales</taxon>
        <taxon>Hymenobacteraceae</taxon>
        <taxon>Adhaeribacter</taxon>
    </lineage>
</organism>
<comment type="caution">
    <text evidence="6">The sequence shown here is derived from an EMBL/GenBank/DDBJ whole genome shotgun (WGS) entry which is preliminary data.</text>
</comment>
<proteinExistence type="predicted"/>
<dbReference type="Pfam" id="PF00719">
    <property type="entry name" value="Pyrophosphatase"/>
    <property type="match status" value="1"/>
</dbReference>
<name>A0A512B3A2_9BACT</name>
<gene>
    <name evidence="6" type="ORF">AAE02nite_40850</name>
</gene>
<dbReference type="Proteomes" id="UP000321532">
    <property type="component" value="Unassembled WGS sequence"/>
</dbReference>
<evidence type="ECO:0000256" key="3">
    <source>
        <dbReference type="ARBA" id="ARBA00022723"/>
    </source>
</evidence>
<protein>
    <recommendedName>
        <fullName evidence="2">inorganic diphosphatase</fullName>
        <ecNumber evidence="2">3.6.1.1</ecNumber>
    </recommendedName>
</protein>
<dbReference type="InterPro" id="IPR036649">
    <property type="entry name" value="Pyrophosphatase_sf"/>
</dbReference>
<keyword evidence="7" id="KW-1185">Reference proteome</keyword>